<dbReference type="AlphaFoldDB" id="A0A0J1IHU9"/>
<dbReference type="InterPro" id="IPR029000">
    <property type="entry name" value="Cyclophilin-like_dom_sf"/>
</dbReference>
<accession>A0A0J1IHU9</accession>
<dbReference type="Pfam" id="PF02682">
    <property type="entry name" value="CT_C_D"/>
    <property type="match status" value="1"/>
</dbReference>
<dbReference type="GO" id="GO:0005524">
    <property type="term" value="F:ATP binding"/>
    <property type="evidence" value="ECO:0007669"/>
    <property type="project" value="UniProtKB-KW"/>
</dbReference>
<dbReference type="SUPFAM" id="SSF50891">
    <property type="entry name" value="Cyclophilin-like"/>
    <property type="match status" value="1"/>
</dbReference>
<keyword evidence="2" id="KW-0378">Hydrolase</keyword>
<protein>
    <recommendedName>
        <fullName evidence="4">Carboxyltransferase domain-containing protein</fullName>
    </recommendedName>
</protein>
<keyword evidence="3" id="KW-0067">ATP-binding</keyword>
<reference evidence="5 6" key="1">
    <citation type="submission" date="2015-05" db="EMBL/GenBank/DDBJ databases">
        <title>Whole genome sequence and identification of bacterial endophytes from Costus igneus.</title>
        <authorList>
            <person name="Lee Y.P."/>
            <person name="Gan H.M."/>
            <person name="Eng W."/>
            <person name="Wheatley M.S."/>
            <person name="Caraballo A."/>
            <person name="Polter S."/>
            <person name="Savka M.A."/>
            <person name="Hudson A.O."/>
        </authorList>
    </citation>
    <scope>NUCLEOTIDE SEQUENCE [LARGE SCALE GENOMIC DNA]</scope>
    <source>
        <strain evidence="5 6">RIT379</strain>
    </source>
</reference>
<dbReference type="NCBIfam" id="TIGR00370">
    <property type="entry name" value="5-oxoprolinase subunit PxpB"/>
    <property type="match status" value="1"/>
</dbReference>
<organism evidence="5 6">
    <name type="scientific">Niallia circulans</name>
    <name type="common">Bacillus circulans</name>
    <dbReference type="NCBI Taxonomy" id="1397"/>
    <lineage>
        <taxon>Bacteria</taxon>
        <taxon>Bacillati</taxon>
        <taxon>Bacillota</taxon>
        <taxon>Bacilli</taxon>
        <taxon>Bacillales</taxon>
        <taxon>Bacillaceae</taxon>
        <taxon>Niallia</taxon>
    </lineage>
</organism>
<name>A0A0J1IHU9_NIACI</name>
<dbReference type="Gene3D" id="3.30.1360.40">
    <property type="match status" value="1"/>
</dbReference>
<dbReference type="Gene3D" id="2.40.100.10">
    <property type="entry name" value="Cyclophilin-like"/>
    <property type="match status" value="1"/>
</dbReference>
<comment type="caution">
    <text evidence="5">The sequence shown here is derived from an EMBL/GenBank/DDBJ whole genome shotgun (WGS) entry which is preliminary data.</text>
</comment>
<dbReference type="SMART" id="SM00796">
    <property type="entry name" value="AHS1"/>
    <property type="match status" value="1"/>
</dbReference>
<sequence>MGEQILIVQFEGILSIENNQMVQHVAEVIKSLNIRGVKDIVKGMCNFSILYDPLLINFEQLKDKLSDIDFTEVSGREQESRMVHIPVVFDEQYGLDLPELAKKLALSEEEIIEIITSNAYYVYMIGFIAGLPYMGNLDKRMAVPRKSNPRVKVPKGAVAIADKMTSIYTVESPGGWHLVGWTPMDIFDGTKNPPNLIKAGDYVKYEPISAEVAQNWNSQVQKEWNQLWNI</sequence>
<dbReference type="InterPro" id="IPR003833">
    <property type="entry name" value="CT_C_D"/>
</dbReference>
<gene>
    <name evidence="5" type="ORF">ABW02_15850</name>
</gene>
<dbReference type="PANTHER" id="PTHR34698">
    <property type="entry name" value="5-OXOPROLINASE SUBUNIT B"/>
    <property type="match status" value="1"/>
</dbReference>
<evidence type="ECO:0000313" key="5">
    <source>
        <dbReference type="EMBL" id="KLV25512.1"/>
    </source>
</evidence>
<dbReference type="GO" id="GO:0016787">
    <property type="term" value="F:hydrolase activity"/>
    <property type="evidence" value="ECO:0007669"/>
    <property type="project" value="UniProtKB-KW"/>
</dbReference>
<feature type="domain" description="Carboxyltransferase" evidence="4">
    <location>
        <begin position="1"/>
        <end position="197"/>
    </location>
</feature>
<dbReference type="Proteomes" id="UP000036045">
    <property type="component" value="Unassembled WGS sequence"/>
</dbReference>
<dbReference type="SUPFAM" id="SSF160467">
    <property type="entry name" value="PH0987 N-terminal domain-like"/>
    <property type="match status" value="1"/>
</dbReference>
<evidence type="ECO:0000256" key="1">
    <source>
        <dbReference type="ARBA" id="ARBA00022741"/>
    </source>
</evidence>
<dbReference type="EMBL" id="LDPH01000016">
    <property type="protein sequence ID" value="KLV25512.1"/>
    <property type="molecule type" value="Genomic_DNA"/>
</dbReference>
<dbReference type="PATRIC" id="fig|1397.4.peg.1363"/>
<proteinExistence type="predicted"/>
<evidence type="ECO:0000256" key="3">
    <source>
        <dbReference type="ARBA" id="ARBA00022840"/>
    </source>
</evidence>
<dbReference type="OrthoDB" id="9778567at2"/>
<dbReference type="PANTHER" id="PTHR34698:SF2">
    <property type="entry name" value="5-OXOPROLINASE SUBUNIT B"/>
    <property type="match status" value="1"/>
</dbReference>
<evidence type="ECO:0000256" key="2">
    <source>
        <dbReference type="ARBA" id="ARBA00022801"/>
    </source>
</evidence>
<keyword evidence="6" id="KW-1185">Reference proteome</keyword>
<dbReference type="InterPro" id="IPR010016">
    <property type="entry name" value="PxpB"/>
</dbReference>
<evidence type="ECO:0000259" key="4">
    <source>
        <dbReference type="SMART" id="SM00796"/>
    </source>
</evidence>
<evidence type="ECO:0000313" key="6">
    <source>
        <dbReference type="Proteomes" id="UP000036045"/>
    </source>
</evidence>
<keyword evidence="1" id="KW-0547">Nucleotide-binding</keyword>